<feature type="non-terminal residue" evidence="1">
    <location>
        <position position="1"/>
    </location>
</feature>
<feature type="non-terminal residue" evidence="1">
    <location>
        <position position="141"/>
    </location>
</feature>
<comment type="caution">
    <text evidence="1">The sequence shown here is derived from an EMBL/GenBank/DDBJ whole genome shotgun (WGS) entry which is preliminary data.</text>
</comment>
<protein>
    <submittedName>
        <fullName evidence="1">Uncharacterized protein</fullName>
    </submittedName>
</protein>
<dbReference type="EMBL" id="BTSY01000004">
    <property type="protein sequence ID" value="GMT22707.1"/>
    <property type="molecule type" value="Genomic_DNA"/>
</dbReference>
<evidence type="ECO:0000313" key="2">
    <source>
        <dbReference type="Proteomes" id="UP001432322"/>
    </source>
</evidence>
<keyword evidence="2" id="KW-1185">Reference proteome</keyword>
<dbReference type="AlphaFoldDB" id="A0AAV5VXN8"/>
<gene>
    <name evidence="1" type="ORF">PFISCL1PPCAC_14004</name>
</gene>
<dbReference type="Proteomes" id="UP001432322">
    <property type="component" value="Unassembled WGS sequence"/>
</dbReference>
<sequence>LSHSKVSQNGNGDSSILAPTVTVGVDDSCIGRKREELLDDFVLWATGEIITFLDESLPDKVVVGDLDEGKGCENSVNGRILLAKFVIRLVLRFEIHLQNIPDEELRFGSFRELRDESVILDHCVDDKRNDGEQNVEKHCRQ</sequence>
<accession>A0AAV5VXN8</accession>
<name>A0AAV5VXN8_9BILA</name>
<reference evidence="1" key="1">
    <citation type="submission" date="2023-10" db="EMBL/GenBank/DDBJ databases">
        <title>Genome assembly of Pristionchus species.</title>
        <authorList>
            <person name="Yoshida K."/>
            <person name="Sommer R.J."/>
        </authorList>
    </citation>
    <scope>NUCLEOTIDE SEQUENCE</scope>
    <source>
        <strain evidence="1">RS5133</strain>
    </source>
</reference>
<proteinExistence type="predicted"/>
<evidence type="ECO:0000313" key="1">
    <source>
        <dbReference type="EMBL" id="GMT22707.1"/>
    </source>
</evidence>
<organism evidence="1 2">
    <name type="scientific">Pristionchus fissidentatus</name>
    <dbReference type="NCBI Taxonomy" id="1538716"/>
    <lineage>
        <taxon>Eukaryota</taxon>
        <taxon>Metazoa</taxon>
        <taxon>Ecdysozoa</taxon>
        <taxon>Nematoda</taxon>
        <taxon>Chromadorea</taxon>
        <taxon>Rhabditida</taxon>
        <taxon>Rhabditina</taxon>
        <taxon>Diplogasteromorpha</taxon>
        <taxon>Diplogasteroidea</taxon>
        <taxon>Neodiplogasteridae</taxon>
        <taxon>Pristionchus</taxon>
    </lineage>
</organism>